<sequence length="441" mass="47989">MDRRTAGRQPDAPWEPSPRRDSVPADDDAREQWFRDLAHQATVFGLPIVWQHALLQREAAERPMSTFSHERDLARPGFAAFRVPNVDTLYSSAWIDLTSGPVDVCLPDFGDRYFTVQLLDAASNTQNISRRTIGAARRIRLVSPESPGSPDVPDEDGVVTMPVGSPVTWALMRIQVGTHDLAEVRALQDAVALVPLGGPSVLTVEPAAGDVEDDADAFLTTLDSALRLQGHRLEETALVMRLRQLAAIDDEPARRGVERGYREALALLDASRPLLGTRTGSGWTRVADKGRHGYNYLNRAVMNFVGLAANVVDENTSFNTYVDEHGVRLDGRAGASYRLVLDPPPTTDAFWSVTLYEASTGHLWDAPEGRYSVGSLSGGRDTSAGDSITISHERPAGGTWLPAPAGEFFLVLRVYSPGPDVVSGDWIPAPVRPVRPAGSTR</sequence>
<evidence type="ECO:0000259" key="3">
    <source>
        <dbReference type="Pfam" id="PF06863"/>
    </source>
</evidence>
<proteinExistence type="predicted"/>
<dbReference type="Proteomes" id="UP000265581">
    <property type="component" value="Unassembled WGS sequence"/>
</dbReference>
<dbReference type="AlphaFoldDB" id="A0A371P9Q4"/>
<keyword evidence="5" id="KW-1185">Reference proteome</keyword>
<dbReference type="Pfam" id="PF06742">
    <property type="entry name" value="DUF1214"/>
    <property type="match status" value="1"/>
</dbReference>
<dbReference type="EMBL" id="QUBR01000001">
    <property type="protein sequence ID" value="REK72687.1"/>
    <property type="molecule type" value="Genomic_DNA"/>
</dbReference>
<dbReference type="SUPFAM" id="SSF160935">
    <property type="entry name" value="VPA0735-like"/>
    <property type="match status" value="1"/>
</dbReference>
<evidence type="ECO:0000256" key="1">
    <source>
        <dbReference type="SAM" id="MobiDB-lite"/>
    </source>
</evidence>
<gene>
    <name evidence="4" type="ORF">DX116_03525</name>
</gene>
<dbReference type="Gene3D" id="2.60.40.1610">
    <property type="entry name" value="Domain of unknown function DUF1254"/>
    <property type="match status" value="1"/>
</dbReference>
<accession>A0A371P9Q4</accession>
<feature type="region of interest" description="Disordered" evidence="1">
    <location>
        <begin position="1"/>
        <end position="26"/>
    </location>
</feature>
<feature type="domain" description="DUF1214" evidence="2">
    <location>
        <begin position="315"/>
        <end position="418"/>
    </location>
</feature>
<organism evidence="4 5">
    <name type="scientific">Aeromicrobium endophyticum</name>
    <dbReference type="NCBI Taxonomy" id="2292704"/>
    <lineage>
        <taxon>Bacteria</taxon>
        <taxon>Bacillati</taxon>
        <taxon>Actinomycetota</taxon>
        <taxon>Actinomycetes</taxon>
        <taxon>Propionibacteriales</taxon>
        <taxon>Nocardioidaceae</taxon>
        <taxon>Aeromicrobium</taxon>
    </lineage>
</organism>
<dbReference type="InterPro" id="IPR037050">
    <property type="entry name" value="DUF1254_sf"/>
</dbReference>
<dbReference type="InterPro" id="IPR037049">
    <property type="entry name" value="DUF1214_C_sf"/>
</dbReference>
<comment type="caution">
    <text evidence="4">The sequence shown here is derived from an EMBL/GenBank/DDBJ whole genome shotgun (WGS) entry which is preliminary data.</text>
</comment>
<reference evidence="4 5" key="1">
    <citation type="submission" date="2018-08" db="EMBL/GenBank/DDBJ databases">
        <title>Aeromicrobium sp. M2KJ-4, whole genome shotgun sequence.</title>
        <authorList>
            <person name="Tuo L."/>
        </authorList>
    </citation>
    <scope>NUCLEOTIDE SEQUENCE [LARGE SCALE GENOMIC DNA]</scope>
    <source>
        <strain evidence="4 5">M2KJ-4</strain>
    </source>
</reference>
<evidence type="ECO:0000313" key="5">
    <source>
        <dbReference type="Proteomes" id="UP000265581"/>
    </source>
</evidence>
<dbReference type="OrthoDB" id="40820at2"/>
<dbReference type="PANTHER" id="PTHR36509">
    <property type="entry name" value="BLL3101 PROTEIN"/>
    <property type="match status" value="1"/>
</dbReference>
<evidence type="ECO:0000313" key="4">
    <source>
        <dbReference type="EMBL" id="REK72687.1"/>
    </source>
</evidence>
<dbReference type="InterPro" id="IPR010621">
    <property type="entry name" value="DUF1214"/>
</dbReference>
<evidence type="ECO:0000259" key="2">
    <source>
        <dbReference type="Pfam" id="PF06742"/>
    </source>
</evidence>
<dbReference type="PANTHER" id="PTHR36509:SF2">
    <property type="entry name" value="BLL3101 PROTEIN"/>
    <property type="match status" value="1"/>
</dbReference>
<feature type="domain" description="DUF1254" evidence="3">
    <location>
        <begin position="66"/>
        <end position="195"/>
    </location>
</feature>
<protein>
    <submittedName>
        <fullName evidence="4">DUF1254 domain-containing protein</fullName>
    </submittedName>
</protein>
<dbReference type="Gene3D" id="2.60.120.600">
    <property type="entry name" value="Domain of unknown function DUF1214, C-terminal domain"/>
    <property type="match status" value="1"/>
</dbReference>
<dbReference type="Pfam" id="PF06863">
    <property type="entry name" value="DUF1254"/>
    <property type="match status" value="1"/>
</dbReference>
<dbReference type="RefSeq" id="WP_119702799.1">
    <property type="nucleotide sequence ID" value="NZ_JBHSOI010000001.1"/>
</dbReference>
<name>A0A371P9Q4_9ACTN</name>
<dbReference type="InterPro" id="IPR010679">
    <property type="entry name" value="DUF1254"/>
</dbReference>